<gene>
    <name evidence="6 7" type="primary">prmA</name>
    <name evidence="7" type="ORF">ATZ99_17500</name>
</gene>
<evidence type="ECO:0000256" key="6">
    <source>
        <dbReference type="HAMAP-Rule" id="MF_00735"/>
    </source>
</evidence>
<evidence type="ECO:0000256" key="5">
    <source>
        <dbReference type="ARBA" id="ARBA00022691"/>
    </source>
</evidence>
<dbReference type="PATRIC" id="fig|520767.4.peg.1865"/>
<dbReference type="AlphaFoldDB" id="A0A162MBI3"/>
<evidence type="ECO:0000256" key="3">
    <source>
        <dbReference type="ARBA" id="ARBA00022603"/>
    </source>
</evidence>
<dbReference type="NCBIfam" id="TIGR00406">
    <property type="entry name" value="prmA"/>
    <property type="match status" value="1"/>
</dbReference>
<keyword evidence="5 6" id="KW-0949">S-adenosyl-L-methionine</keyword>
<feature type="binding site" evidence="6">
    <location>
        <position position="203"/>
    </location>
    <ligand>
        <name>S-adenosyl-L-methionine</name>
        <dbReference type="ChEBI" id="CHEBI:59789"/>
    </ligand>
</feature>
<feature type="binding site" evidence="6">
    <location>
        <position position="246"/>
    </location>
    <ligand>
        <name>S-adenosyl-L-methionine</name>
        <dbReference type="ChEBI" id="CHEBI:59789"/>
    </ligand>
</feature>
<comment type="caution">
    <text evidence="7">The sequence shown here is derived from an EMBL/GenBank/DDBJ whole genome shotgun (WGS) entry which is preliminary data.</text>
</comment>
<reference evidence="7 8" key="1">
    <citation type="submission" date="2015-12" db="EMBL/GenBank/DDBJ databases">
        <title>Draft genome of Thermovenabulum gondwanense isolated from a red thermophilic microbial mat colonisisng an outflow channel of a bore well.</title>
        <authorList>
            <person name="Patel B.K."/>
        </authorList>
    </citation>
    <scope>NUCLEOTIDE SEQUENCE [LARGE SCALE GENOMIC DNA]</scope>
    <source>
        <strain evidence="7 8">R270</strain>
    </source>
</reference>
<dbReference type="PANTHER" id="PTHR43648:SF1">
    <property type="entry name" value="ELECTRON TRANSFER FLAVOPROTEIN BETA SUBUNIT LYSINE METHYLTRANSFERASE"/>
    <property type="match status" value="1"/>
</dbReference>
<dbReference type="CDD" id="cd02440">
    <property type="entry name" value="AdoMet_MTases"/>
    <property type="match status" value="1"/>
</dbReference>
<dbReference type="Pfam" id="PF06325">
    <property type="entry name" value="PrmA"/>
    <property type="match status" value="1"/>
</dbReference>
<dbReference type="GO" id="GO:0032259">
    <property type="term" value="P:methylation"/>
    <property type="evidence" value="ECO:0007669"/>
    <property type="project" value="UniProtKB-KW"/>
</dbReference>
<dbReference type="InterPro" id="IPR029063">
    <property type="entry name" value="SAM-dependent_MTases_sf"/>
</dbReference>
<evidence type="ECO:0000313" key="8">
    <source>
        <dbReference type="Proteomes" id="UP000075737"/>
    </source>
</evidence>
<feature type="binding site" evidence="6">
    <location>
        <position position="160"/>
    </location>
    <ligand>
        <name>S-adenosyl-L-methionine</name>
        <dbReference type="ChEBI" id="CHEBI:59789"/>
    </ligand>
</feature>
<keyword evidence="8" id="KW-1185">Reference proteome</keyword>
<keyword evidence="7" id="KW-0687">Ribonucleoprotein</keyword>
<comment type="function">
    <text evidence="6">Methylates ribosomal protein L11.</text>
</comment>
<proteinExistence type="inferred from homology"/>
<keyword evidence="7" id="KW-0689">Ribosomal protein</keyword>
<comment type="similarity">
    <text evidence="1 6">Belongs to the methyltransferase superfamily. PrmA family.</text>
</comment>
<keyword evidence="4 6" id="KW-0808">Transferase</keyword>
<keyword evidence="3 6" id="KW-0489">Methyltransferase</keyword>
<keyword evidence="2 6" id="KW-0963">Cytoplasm</keyword>
<dbReference type="STRING" id="520767.ATZ99_17500"/>
<dbReference type="Gene3D" id="3.40.50.150">
    <property type="entry name" value="Vaccinia Virus protein VP39"/>
    <property type="match status" value="1"/>
</dbReference>
<accession>A0A162MBI3</accession>
<dbReference type="Proteomes" id="UP000075737">
    <property type="component" value="Unassembled WGS sequence"/>
</dbReference>
<name>A0A162MBI3_9FIRM</name>
<evidence type="ECO:0000256" key="2">
    <source>
        <dbReference type="ARBA" id="ARBA00022490"/>
    </source>
</evidence>
<dbReference type="EMBL" id="LOHZ01000037">
    <property type="protein sequence ID" value="KYO65161.1"/>
    <property type="molecule type" value="Genomic_DNA"/>
</dbReference>
<evidence type="ECO:0000313" key="7">
    <source>
        <dbReference type="EMBL" id="KYO65161.1"/>
    </source>
</evidence>
<organism evidence="7 8">
    <name type="scientific">Thermovenabulum gondwanense</name>
    <dbReference type="NCBI Taxonomy" id="520767"/>
    <lineage>
        <taxon>Bacteria</taxon>
        <taxon>Bacillati</taxon>
        <taxon>Bacillota</taxon>
        <taxon>Clostridia</taxon>
        <taxon>Thermosediminibacterales</taxon>
        <taxon>Thermosediminibacteraceae</taxon>
        <taxon>Thermovenabulum</taxon>
    </lineage>
</organism>
<sequence>MDWIEIKVDTTTEAVESITGIFYEKGAQGVVIEDPKDFLRQKEDGDWDYMEVPEGLDFEKAVVTAYLPEKEGIYDIISEIENKIKKLPEYGLNIGTGKITINSVSDTDWANEWKKYYDILHIGKKIVIKPSWKEYFKKEDEVVIELDPGMAFGTGTHETTIMCLEFIEKYIKDGFQVIDFGCGSGILSIALAKLGANRVFAIDKDEVAVKVTKENVDRNGLKDIVEVKVGDTLDIVKETVDLIVSNIIADVIIKVSDKAAFLLKEKGIFIASGIVKDKKERVKQAVMGKGLILLEEQVKGDWVALVFMKNTDQ</sequence>
<evidence type="ECO:0000256" key="4">
    <source>
        <dbReference type="ARBA" id="ARBA00022679"/>
    </source>
</evidence>
<comment type="catalytic activity">
    <reaction evidence="6">
        <text>L-lysyl-[protein] + 3 S-adenosyl-L-methionine = N(6),N(6),N(6)-trimethyl-L-lysyl-[protein] + 3 S-adenosyl-L-homocysteine + 3 H(+)</text>
        <dbReference type="Rhea" id="RHEA:54192"/>
        <dbReference type="Rhea" id="RHEA-COMP:9752"/>
        <dbReference type="Rhea" id="RHEA-COMP:13826"/>
        <dbReference type="ChEBI" id="CHEBI:15378"/>
        <dbReference type="ChEBI" id="CHEBI:29969"/>
        <dbReference type="ChEBI" id="CHEBI:57856"/>
        <dbReference type="ChEBI" id="CHEBI:59789"/>
        <dbReference type="ChEBI" id="CHEBI:61961"/>
    </reaction>
</comment>
<dbReference type="GO" id="GO:0005737">
    <property type="term" value="C:cytoplasm"/>
    <property type="evidence" value="ECO:0007669"/>
    <property type="project" value="UniProtKB-SubCell"/>
</dbReference>
<dbReference type="GO" id="GO:0016279">
    <property type="term" value="F:protein-lysine N-methyltransferase activity"/>
    <property type="evidence" value="ECO:0007669"/>
    <property type="project" value="RHEA"/>
</dbReference>
<dbReference type="HAMAP" id="MF_00735">
    <property type="entry name" value="Methyltr_PrmA"/>
    <property type="match status" value="1"/>
</dbReference>
<comment type="subcellular location">
    <subcellularLocation>
        <location evidence="6">Cytoplasm</location>
    </subcellularLocation>
</comment>
<dbReference type="OrthoDB" id="9785995at2"/>
<dbReference type="PIRSF" id="PIRSF000401">
    <property type="entry name" value="RPL11_MTase"/>
    <property type="match status" value="1"/>
</dbReference>
<feature type="binding site" evidence="6">
    <location>
        <position position="181"/>
    </location>
    <ligand>
        <name>S-adenosyl-L-methionine</name>
        <dbReference type="ChEBI" id="CHEBI:59789"/>
    </ligand>
</feature>
<dbReference type="SUPFAM" id="SSF53335">
    <property type="entry name" value="S-adenosyl-L-methionine-dependent methyltransferases"/>
    <property type="match status" value="1"/>
</dbReference>
<dbReference type="GO" id="GO:0005840">
    <property type="term" value="C:ribosome"/>
    <property type="evidence" value="ECO:0007669"/>
    <property type="project" value="UniProtKB-KW"/>
</dbReference>
<evidence type="ECO:0000256" key="1">
    <source>
        <dbReference type="ARBA" id="ARBA00009741"/>
    </source>
</evidence>
<dbReference type="InterPro" id="IPR004498">
    <property type="entry name" value="Ribosomal_PrmA_MeTrfase"/>
</dbReference>
<protein>
    <recommendedName>
        <fullName evidence="6">Ribosomal protein L11 methyltransferase</fullName>
        <shortName evidence="6">L11 Mtase</shortName>
        <ecNumber evidence="6">2.1.1.-</ecNumber>
    </recommendedName>
</protein>
<dbReference type="PANTHER" id="PTHR43648">
    <property type="entry name" value="ELECTRON TRANSFER FLAVOPROTEIN BETA SUBUNIT LYSINE METHYLTRANSFERASE"/>
    <property type="match status" value="1"/>
</dbReference>
<dbReference type="InterPro" id="IPR050078">
    <property type="entry name" value="Ribosomal_L11_MeTrfase_PrmA"/>
</dbReference>
<dbReference type="RefSeq" id="WP_068748865.1">
    <property type="nucleotide sequence ID" value="NZ_LOHZ01000037.1"/>
</dbReference>
<dbReference type="EC" id="2.1.1.-" evidence="6"/>